<comment type="caution">
    <text evidence="1">The sequence shown here is derived from an EMBL/GenBank/DDBJ whole genome shotgun (WGS) entry which is preliminary data.</text>
</comment>
<name>X0T7Y5_9ZZZZ</name>
<sequence length="34" mass="3776">IDDNAGELTMWVDAGAKGEQMFPDHKTDSIAKKR</sequence>
<dbReference type="AlphaFoldDB" id="X0T7Y5"/>
<organism evidence="1">
    <name type="scientific">marine sediment metagenome</name>
    <dbReference type="NCBI Taxonomy" id="412755"/>
    <lineage>
        <taxon>unclassified sequences</taxon>
        <taxon>metagenomes</taxon>
        <taxon>ecological metagenomes</taxon>
    </lineage>
</organism>
<feature type="non-terminal residue" evidence="1">
    <location>
        <position position="1"/>
    </location>
</feature>
<dbReference type="EMBL" id="BARS01010086">
    <property type="protein sequence ID" value="GAF89588.1"/>
    <property type="molecule type" value="Genomic_DNA"/>
</dbReference>
<accession>X0T7Y5</accession>
<evidence type="ECO:0000313" key="1">
    <source>
        <dbReference type="EMBL" id="GAF89588.1"/>
    </source>
</evidence>
<protein>
    <submittedName>
        <fullName evidence="1">Uncharacterized protein</fullName>
    </submittedName>
</protein>
<gene>
    <name evidence="1" type="ORF">S01H1_18803</name>
</gene>
<reference evidence="1" key="1">
    <citation type="journal article" date="2014" name="Front. Microbiol.">
        <title>High frequency of phylogenetically diverse reductive dehalogenase-homologous genes in deep subseafloor sedimentary metagenomes.</title>
        <authorList>
            <person name="Kawai M."/>
            <person name="Futagami T."/>
            <person name="Toyoda A."/>
            <person name="Takaki Y."/>
            <person name="Nishi S."/>
            <person name="Hori S."/>
            <person name="Arai W."/>
            <person name="Tsubouchi T."/>
            <person name="Morono Y."/>
            <person name="Uchiyama I."/>
            <person name="Ito T."/>
            <person name="Fujiyama A."/>
            <person name="Inagaki F."/>
            <person name="Takami H."/>
        </authorList>
    </citation>
    <scope>NUCLEOTIDE SEQUENCE</scope>
    <source>
        <strain evidence="1">Expedition CK06-06</strain>
    </source>
</reference>
<proteinExistence type="predicted"/>